<feature type="region of interest" description="Disordered" evidence="1">
    <location>
        <begin position="1"/>
        <end position="97"/>
    </location>
</feature>
<comment type="caution">
    <text evidence="2">The sequence shown here is derived from an EMBL/GenBank/DDBJ whole genome shotgun (WGS) entry which is preliminary data.</text>
</comment>
<gene>
    <name evidence="2" type="ORF">niasHT_001491</name>
</gene>
<evidence type="ECO:0000313" key="3">
    <source>
        <dbReference type="Proteomes" id="UP001620626"/>
    </source>
</evidence>
<sequence>MINEEQPNGPQPPPAAGDDPSSPTCKKDEPFGRGWDGDDVEEKLGSGPGPFGPFVFVQQRHKKAQQHSTKNETVRWKVDGQRNDRRSTGDGGDDDEDHIVVDLREDDGNFDDGHEKMAGIWNWAGGAMTEMNGHPLKRGGGRDSPFCGIVSKIFHEKLRNQLPFKKKRLQRLMAFGFMPNVWPKCGVSQSISHMDVVRTFIRPFCNSLDKNGHSSRSWME</sequence>
<evidence type="ECO:0000313" key="2">
    <source>
        <dbReference type="EMBL" id="KAL3122203.1"/>
    </source>
</evidence>
<organism evidence="2 3">
    <name type="scientific">Heterodera trifolii</name>
    <dbReference type="NCBI Taxonomy" id="157864"/>
    <lineage>
        <taxon>Eukaryota</taxon>
        <taxon>Metazoa</taxon>
        <taxon>Ecdysozoa</taxon>
        <taxon>Nematoda</taxon>
        <taxon>Chromadorea</taxon>
        <taxon>Rhabditida</taxon>
        <taxon>Tylenchina</taxon>
        <taxon>Tylenchomorpha</taxon>
        <taxon>Tylenchoidea</taxon>
        <taxon>Heteroderidae</taxon>
        <taxon>Heteroderinae</taxon>
        <taxon>Heterodera</taxon>
    </lineage>
</organism>
<keyword evidence="3" id="KW-1185">Reference proteome</keyword>
<dbReference type="EMBL" id="JBICBT010000152">
    <property type="protein sequence ID" value="KAL3122203.1"/>
    <property type="molecule type" value="Genomic_DNA"/>
</dbReference>
<protein>
    <submittedName>
        <fullName evidence="2">Uncharacterized protein</fullName>
    </submittedName>
</protein>
<dbReference type="Proteomes" id="UP001620626">
    <property type="component" value="Unassembled WGS sequence"/>
</dbReference>
<name>A0ABD2M4G4_9BILA</name>
<dbReference type="AlphaFoldDB" id="A0ABD2M4G4"/>
<evidence type="ECO:0000256" key="1">
    <source>
        <dbReference type="SAM" id="MobiDB-lite"/>
    </source>
</evidence>
<reference evidence="2 3" key="1">
    <citation type="submission" date="2024-10" db="EMBL/GenBank/DDBJ databases">
        <authorList>
            <person name="Kim D."/>
        </authorList>
    </citation>
    <scope>NUCLEOTIDE SEQUENCE [LARGE SCALE GENOMIC DNA]</scope>
    <source>
        <strain evidence="2">BH-2024</strain>
    </source>
</reference>
<accession>A0ABD2M4G4</accession>
<feature type="compositionally biased region" description="Basic and acidic residues" evidence="1">
    <location>
        <begin position="69"/>
        <end position="88"/>
    </location>
</feature>
<proteinExistence type="predicted"/>